<reference evidence="2" key="1">
    <citation type="submission" date="2018-06" db="EMBL/GenBank/DDBJ databases">
        <authorList>
            <person name="Zhirakovskaya E."/>
        </authorList>
    </citation>
    <scope>NUCLEOTIDE SEQUENCE</scope>
</reference>
<feature type="transmembrane region" description="Helical" evidence="1">
    <location>
        <begin position="30"/>
        <end position="50"/>
    </location>
</feature>
<protein>
    <recommendedName>
        <fullName evidence="3">Nitrogen fixation protein FixH</fullName>
    </recommendedName>
</protein>
<dbReference type="EMBL" id="UOFS01000049">
    <property type="protein sequence ID" value="VAX01589.1"/>
    <property type="molecule type" value="Genomic_DNA"/>
</dbReference>
<evidence type="ECO:0000313" key="2">
    <source>
        <dbReference type="EMBL" id="VAX01589.1"/>
    </source>
</evidence>
<dbReference type="InterPro" id="IPR008620">
    <property type="entry name" value="FixH"/>
</dbReference>
<name>A0A3B1A757_9ZZZZ</name>
<feature type="transmembrane region" description="Helical" evidence="1">
    <location>
        <begin position="56"/>
        <end position="73"/>
    </location>
</feature>
<proteinExistence type="predicted"/>
<organism evidence="2">
    <name type="scientific">hydrothermal vent metagenome</name>
    <dbReference type="NCBI Taxonomy" id="652676"/>
    <lineage>
        <taxon>unclassified sequences</taxon>
        <taxon>metagenomes</taxon>
        <taxon>ecological metagenomes</taxon>
    </lineage>
</organism>
<evidence type="ECO:0008006" key="3">
    <source>
        <dbReference type="Google" id="ProtNLM"/>
    </source>
</evidence>
<keyword evidence="1" id="KW-1133">Transmembrane helix</keyword>
<keyword evidence="1" id="KW-0812">Transmembrane</keyword>
<feature type="transmembrane region" description="Helical" evidence="1">
    <location>
        <begin position="85"/>
        <end position="105"/>
    </location>
</feature>
<accession>A0A3B1A757</accession>
<dbReference type="AlphaFoldDB" id="A0A3B1A757"/>
<gene>
    <name evidence="2" type="ORF">MNBD_GAMMA22-2016</name>
</gene>
<sequence>MIVTLSSGVLIITIIFFVLKWLTKIPSNSIGAIVAVITLVVFMPLAIIYWPGGDVFAIHLAIYMITVYGLSVVASRREKNSGVHWAPVTIIGFFVLLVLVDSFFVTIADKGLSSQVADLVLPKSDDDSDATYNYPGKVVHDYYQKENLYNEYLENVEARKKSQWTIRKGWLSLPVINELTIFQVEIKDKDAKSITQAKITGKFIRYSNSKLDTNFTMVYIKDGVYQSKISLPEPGRWGLVLKIKHDSIVYELEGNTTVGFPKNKNHDKIAN</sequence>
<feature type="transmembrane region" description="Helical" evidence="1">
    <location>
        <begin position="6"/>
        <end position="23"/>
    </location>
</feature>
<keyword evidence="1" id="KW-0472">Membrane</keyword>
<evidence type="ECO:0000256" key="1">
    <source>
        <dbReference type="SAM" id="Phobius"/>
    </source>
</evidence>
<dbReference type="Pfam" id="PF05751">
    <property type="entry name" value="FixH"/>
    <property type="match status" value="1"/>
</dbReference>